<dbReference type="Proteomes" id="UP001281410">
    <property type="component" value="Unassembled WGS sequence"/>
</dbReference>
<organism evidence="3 4">
    <name type="scientific">Dipteronia sinensis</name>
    <dbReference type="NCBI Taxonomy" id="43782"/>
    <lineage>
        <taxon>Eukaryota</taxon>
        <taxon>Viridiplantae</taxon>
        <taxon>Streptophyta</taxon>
        <taxon>Embryophyta</taxon>
        <taxon>Tracheophyta</taxon>
        <taxon>Spermatophyta</taxon>
        <taxon>Magnoliopsida</taxon>
        <taxon>eudicotyledons</taxon>
        <taxon>Gunneridae</taxon>
        <taxon>Pentapetalae</taxon>
        <taxon>rosids</taxon>
        <taxon>malvids</taxon>
        <taxon>Sapindales</taxon>
        <taxon>Sapindaceae</taxon>
        <taxon>Hippocastanoideae</taxon>
        <taxon>Acereae</taxon>
        <taxon>Dipteronia</taxon>
    </lineage>
</organism>
<dbReference type="InterPro" id="IPR007021">
    <property type="entry name" value="DUF659"/>
</dbReference>
<feature type="region of interest" description="Disordered" evidence="1">
    <location>
        <begin position="197"/>
        <end position="229"/>
    </location>
</feature>
<evidence type="ECO:0000259" key="2">
    <source>
        <dbReference type="Pfam" id="PF04937"/>
    </source>
</evidence>
<dbReference type="AlphaFoldDB" id="A0AAD9ZNI9"/>
<evidence type="ECO:0000313" key="4">
    <source>
        <dbReference type="Proteomes" id="UP001281410"/>
    </source>
</evidence>
<sequence>MGYKHPVVSIWCFLGEHEIRTEVNLVGIEEEEEVEGLGFTKRPHFLGPMDKFALKIDSEASMSANKSRCQQHINDVLFKERTHSVHRYVASFTTMMEAAGLFGPGYKQPSRYQLSGPLLKEEFDIGPQNVVQVVTDNASNNMATEKMLKEKMPKICWSSCATHIINLMLEVDDGDDEVEPGTGPTWQLVDEAIRADEMTQPRRSARVRIDLEEDFESEDEPVEEDNFEY</sequence>
<feature type="domain" description="DUF659" evidence="2">
    <location>
        <begin position="124"/>
        <end position="170"/>
    </location>
</feature>
<accession>A0AAD9ZNI9</accession>
<evidence type="ECO:0000313" key="3">
    <source>
        <dbReference type="EMBL" id="KAK3185023.1"/>
    </source>
</evidence>
<gene>
    <name evidence="3" type="ORF">Dsin_032309</name>
</gene>
<proteinExistence type="predicted"/>
<dbReference type="PANTHER" id="PTHR32166">
    <property type="entry name" value="OSJNBA0013A04.12 PROTEIN"/>
    <property type="match status" value="1"/>
</dbReference>
<comment type="caution">
    <text evidence="3">The sequence shown here is derived from an EMBL/GenBank/DDBJ whole genome shotgun (WGS) entry which is preliminary data.</text>
</comment>
<dbReference type="PANTHER" id="PTHR32166:SF74">
    <property type="entry name" value="OS05G0256350 PROTEIN"/>
    <property type="match status" value="1"/>
</dbReference>
<feature type="compositionally biased region" description="Acidic residues" evidence="1">
    <location>
        <begin position="211"/>
        <end position="229"/>
    </location>
</feature>
<reference evidence="3" key="1">
    <citation type="journal article" date="2023" name="Plant J.">
        <title>Genome sequences and population genomics provide insights into the demographic history, inbreeding, and mutation load of two 'living fossil' tree species of Dipteronia.</title>
        <authorList>
            <person name="Feng Y."/>
            <person name="Comes H.P."/>
            <person name="Chen J."/>
            <person name="Zhu S."/>
            <person name="Lu R."/>
            <person name="Zhang X."/>
            <person name="Li P."/>
            <person name="Qiu J."/>
            <person name="Olsen K.M."/>
            <person name="Qiu Y."/>
        </authorList>
    </citation>
    <scope>NUCLEOTIDE SEQUENCE</scope>
    <source>
        <strain evidence="3">NBL</strain>
    </source>
</reference>
<dbReference type="Pfam" id="PF04937">
    <property type="entry name" value="DUF659"/>
    <property type="match status" value="1"/>
</dbReference>
<name>A0AAD9ZNI9_9ROSI</name>
<dbReference type="EMBL" id="JANJYJ010000010">
    <property type="protein sequence ID" value="KAK3185023.1"/>
    <property type="molecule type" value="Genomic_DNA"/>
</dbReference>
<evidence type="ECO:0000256" key="1">
    <source>
        <dbReference type="SAM" id="MobiDB-lite"/>
    </source>
</evidence>
<protein>
    <recommendedName>
        <fullName evidence="2">DUF659 domain-containing protein</fullName>
    </recommendedName>
</protein>
<keyword evidence="4" id="KW-1185">Reference proteome</keyword>